<gene>
    <name evidence="1" type="ORF">GC738_23230</name>
</gene>
<proteinExistence type="predicted"/>
<sequence>MSDDTFMTEVRHRATLLTESLNPGKALEWTREEGHSRLLFRMLEESGAFRTGGPHDSDEIIAFWKNCLAYPEAAGFIACLGSGAHVLCRRGLKGDPCSVPVFHLVIRDFVARYIRPGRKILSGSAIKN</sequence>
<dbReference type="EMBL" id="AAMHAO010000012">
    <property type="protein sequence ID" value="EDH2826621.1"/>
    <property type="molecule type" value="Genomic_DNA"/>
</dbReference>
<dbReference type="AlphaFoldDB" id="A0A633LEB9"/>
<comment type="caution">
    <text evidence="1">The sequence shown here is derived from an EMBL/GenBank/DDBJ whole genome shotgun (WGS) entry which is preliminary data.</text>
</comment>
<evidence type="ECO:0000313" key="1">
    <source>
        <dbReference type="EMBL" id="EDH2826621.1"/>
    </source>
</evidence>
<name>A0A633LEB9_SALER</name>
<reference evidence="1" key="1">
    <citation type="submission" date="2019-10" db="EMBL/GenBank/DDBJ databases">
        <authorList>
            <consortium name="PulseNet: The National Subtyping Network for Foodborne Disease Surveillance"/>
            <person name="Tarr C.L."/>
            <person name="Trees E."/>
            <person name="Katz L.S."/>
            <person name="Carleton-Romer H.A."/>
            <person name="Stroika S."/>
            <person name="Kucerova Z."/>
            <person name="Roache K.F."/>
            <person name="Sabol A.L."/>
            <person name="Besser J."/>
            <person name="Gerner-Smidt P."/>
        </authorList>
    </citation>
    <scope>NUCLEOTIDE SEQUENCE</scope>
    <source>
        <strain evidence="1">PNUSAS107973</strain>
    </source>
</reference>
<protein>
    <submittedName>
        <fullName evidence="1">Uncharacterized protein</fullName>
    </submittedName>
</protein>
<accession>A0A633LEB9</accession>
<organism evidence="1">
    <name type="scientific">Salmonella enterica</name>
    <name type="common">Salmonella choleraesuis</name>
    <dbReference type="NCBI Taxonomy" id="28901"/>
    <lineage>
        <taxon>Bacteria</taxon>
        <taxon>Pseudomonadati</taxon>
        <taxon>Pseudomonadota</taxon>
        <taxon>Gammaproteobacteria</taxon>
        <taxon>Enterobacterales</taxon>
        <taxon>Enterobacteriaceae</taxon>
        <taxon>Salmonella</taxon>
    </lineage>
</organism>